<dbReference type="STRING" id="561184.SAMN05216376_107168"/>
<evidence type="ECO:0000256" key="1">
    <source>
        <dbReference type="SAM" id="Phobius"/>
    </source>
</evidence>
<evidence type="ECO:0000313" key="2">
    <source>
        <dbReference type="EMBL" id="KHQ54747.1"/>
    </source>
</evidence>
<dbReference type="OrthoDB" id="583466at2"/>
<keyword evidence="1" id="KW-1133">Transmembrane helix</keyword>
<evidence type="ECO:0000313" key="3">
    <source>
        <dbReference type="Proteomes" id="UP000030960"/>
    </source>
</evidence>
<reference evidence="2 3" key="1">
    <citation type="submission" date="2014-10" db="EMBL/GenBank/DDBJ databases">
        <title>Genome sequence of Ponticoccus sp. strain UMTAT08 isolated from clonal culture of toxic dinoflagellate Alexandrium tamiyavanichii.</title>
        <authorList>
            <person name="Gan H.Y."/>
            <person name="Muhd D.-D."/>
            <person name="Mohd Noor M.E."/>
            <person name="Yeong Y.S."/>
            <person name="Usup G."/>
        </authorList>
    </citation>
    <scope>NUCLEOTIDE SEQUENCE [LARGE SCALE GENOMIC DNA]</scope>
    <source>
        <strain evidence="2 3">UMTAT08</strain>
    </source>
</reference>
<gene>
    <name evidence="2" type="ORF">OA50_00581</name>
</gene>
<feature type="transmembrane region" description="Helical" evidence="1">
    <location>
        <begin position="104"/>
        <end position="124"/>
    </location>
</feature>
<dbReference type="RefSeq" id="WP_043137115.1">
    <property type="nucleotide sequence ID" value="NZ_JSUQ01000002.1"/>
</dbReference>
<sequence length="143" mass="14601">MTLSLFQKITLGLAGITALVIGLCILAVPHQFYASYGISLADDASLLSELRAPGAGLAVLGGLMLWGMVKRTMRQVALAAALTVYIAFPAGRLVGLLVDGMPSGSILGALAFEVGIAALCLLAFRRGSRPPAPQGNSSHAPAA</sequence>
<keyword evidence="3" id="KW-1185">Reference proteome</keyword>
<dbReference type="Proteomes" id="UP000030960">
    <property type="component" value="Unassembled WGS sequence"/>
</dbReference>
<feature type="transmembrane region" description="Helical" evidence="1">
    <location>
        <begin position="12"/>
        <end position="32"/>
    </location>
</feature>
<feature type="transmembrane region" description="Helical" evidence="1">
    <location>
        <begin position="52"/>
        <end position="69"/>
    </location>
</feature>
<feature type="transmembrane region" description="Helical" evidence="1">
    <location>
        <begin position="76"/>
        <end position="98"/>
    </location>
</feature>
<dbReference type="InterPro" id="IPR025597">
    <property type="entry name" value="DUF4345"/>
</dbReference>
<comment type="caution">
    <text evidence="2">The sequence shown here is derived from an EMBL/GenBank/DDBJ whole genome shotgun (WGS) entry which is preliminary data.</text>
</comment>
<dbReference type="Pfam" id="PF14248">
    <property type="entry name" value="DUF4345"/>
    <property type="match status" value="1"/>
</dbReference>
<organism evidence="2 3">
    <name type="scientific">Mameliella alba</name>
    <dbReference type="NCBI Taxonomy" id="561184"/>
    <lineage>
        <taxon>Bacteria</taxon>
        <taxon>Pseudomonadati</taxon>
        <taxon>Pseudomonadota</taxon>
        <taxon>Alphaproteobacteria</taxon>
        <taxon>Rhodobacterales</taxon>
        <taxon>Roseobacteraceae</taxon>
        <taxon>Mameliella</taxon>
    </lineage>
</organism>
<protein>
    <submittedName>
        <fullName evidence="2">Membrane protein</fullName>
    </submittedName>
</protein>
<proteinExistence type="predicted"/>
<name>A0A0B3S390_9RHOB</name>
<accession>A0A0B3S390</accession>
<keyword evidence="1" id="KW-0812">Transmembrane</keyword>
<dbReference type="AlphaFoldDB" id="A0A0B3S390"/>
<dbReference type="EMBL" id="JSUQ01000002">
    <property type="protein sequence ID" value="KHQ54747.1"/>
    <property type="molecule type" value="Genomic_DNA"/>
</dbReference>
<keyword evidence="1" id="KW-0472">Membrane</keyword>